<dbReference type="PANTHER" id="PTHR43421">
    <property type="entry name" value="METALLOPROTEASE PMBA"/>
    <property type="match status" value="1"/>
</dbReference>
<dbReference type="PANTHER" id="PTHR43421:SF1">
    <property type="entry name" value="METALLOPROTEASE PMBA"/>
    <property type="match status" value="1"/>
</dbReference>
<evidence type="ECO:0000313" key="2">
    <source>
        <dbReference type="EMBL" id="GAI58930.1"/>
    </source>
</evidence>
<dbReference type="Pfam" id="PF19289">
    <property type="entry name" value="PmbA_TldD_3rd"/>
    <property type="match status" value="1"/>
</dbReference>
<dbReference type="InterPro" id="IPR036059">
    <property type="entry name" value="TldD/PmbA_sf"/>
</dbReference>
<name>X1R716_9ZZZZ</name>
<dbReference type="EMBL" id="BARV01034547">
    <property type="protein sequence ID" value="GAI58930.1"/>
    <property type="molecule type" value="Genomic_DNA"/>
</dbReference>
<protein>
    <recommendedName>
        <fullName evidence="1">Metalloprotease TldD/E C-terminal domain-containing protein</fullName>
    </recommendedName>
</protein>
<sequence>NGAYGSSAFDGEGVPCKNKKIFEKGKFLKTGLLHNSYTANKEGVDSTGNAFRNSYYSLPSIGISNLIMKSGDMALTEMIRSVKKGILLNYSPDSPNIATGDFSGLILYGNIIKDGEIKEGLNETMIGINLLDLYQNIDAVSKESNFYGSFQAPYVKIKSVNIIGGAN</sequence>
<organism evidence="2">
    <name type="scientific">marine sediment metagenome</name>
    <dbReference type="NCBI Taxonomy" id="412755"/>
    <lineage>
        <taxon>unclassified sequences</taxon>
        <taxon>metagenomes</taxon>
        <taxon>ecological metagenomes</taxon>
    </lineage>
</organism>
<accession>X1R716</accession>
<dbReference type="SUPFAM" id="SSF111283">
    <property type="entry name" value="Putative modulator of DNA gyrase, PmbA/TldD"/>
    <property type="match status" value="1"/>
</dbReference>
<dbReference type="GO" id="GO:0005829">
    <property type="term" value="C:cytosol"/>
    <property type="evidence" value="ECO:0007669"/>
    <property type="project" value="TreeGrafter"/>
</dbReference>
<dbReference type="GO" id="GO:0006508">
    <property type="term" value="P:proteolysis"/>
    <property type="evidence" value="ECO:0007669"/>
    <property type="project" value="InterPro"/>
</dbReference>
<dbReference type="AlphaFoldDB" id="X1R716"/>
<feature type="domain" description="Metalloprotease TldD/E C-terminal" evidence="1">
    <location>
        <begin position="2"/>
        <end position="164"/>
    </location>
</feature>
<dbReference type="GO" id="GO:0008237">
    <property type="term" value="F:metallopeptidase activity"/>
    <property type="evidence" value="ECO:0007669"/>
    <property type="project" value="InterPro"/>
</dbReference>
<comment type="caution">
    <text evidence="2">The sequence shown here is derived from an EMBL/GenBank/DDBJ whole genome shotgun (WGS) entry which is preliminary data.</text>
</comment>
<reference evidence="2" key="1">
    <citation type="journal article" date="2014" name="Front. Microbiol.">
        <title>High frequency of phylogenetically diverse reductive dehalogenase-homologous genes in deep subseafloor sedimentary metagenomes.</title>
        <authorList>
            <person name="Kawai M."/>
            <person name="Futagami T."/>
            <person name="Toyoda A."/>
            <person name="Takaki Y."/>
            <person name="Nishi S."/>
            <person name="Hori S."/>
            <person name="Arai W."/>
            <person name="Tsubouchi T."/>
            <person name="Morono Y."/>
            <person name="Uchiyama I."/>
            <person name="Ito T."/>
            <person name="Fujiyama A."/>
            <person name="Inagaki F."/>
            <person name="Takami H."/>
        </authorList>
    </citation>
    <scope>NUCLEOTIDE SEQUENCE</scope>
    <source>
        <strain evidence="2">Expedition CK06-06</strain>
    </source>
</reference>
<dbReference type="InterPro" id="IPR045569">
    <property type="entry name" value="Metalloprtase-TldD/E_C"/>
</dbReference>
<dbReference type="InterPro" id="IPR047657">
    <property type="entry name" value="PmbA"/>
</dbReference>
<gene>
    <name evidence="2" type="ORF">S06H3_54077</name>
</gene>
<proteinExistence type="predicted"/>
<evidence type="ECO:0000259" key="1">
    <source>
        <dbReference type="Pfam" id="PF19289"/>
    </source>
</evidence>
<feature type="non-terminal residue" evidence="2">
    <location>
        <position position="1"/>
    </location>
</feature>